<sequence length="150" mass="16426">MSKIYLGIDPGEKGGLAWLDSDGSLLECVKMPSTPEDVYTVLGNYNCEDVVCFMEKVGGISGQGAAASFVFGKGYGELTMALLARGISTTLVTPQKWQKHFNLQGKKGESKTSHKNRIKAWSQQRFPKQKVTLWAADALAIASYGFENRK</sequence>
<dbReference type="GO" id="GO:0003676">
    <property type="term" value="F:nucleic acid binding"/>
    <property type="evidence" value="ECO:0007669"/>
    <property type="project" value="InterPro"/>
</dbReference>
<dbReference type="InterPro" id="IPR036397">
    <property type="entry name" value="RNaseH_sf"/>
</dbReference>
<reference evidence="1" key="1">
    <citation type="submission" date="2024-03" db="EMBL/GenBank/DDBJ databases">
        <title>Diverse circular DNA viruses in blood, oral, and fecal samples of captive lemurs.</title>
        <authorList>
            <person name="Paietta E.N."/>
            <person name="Kraberger S."/>
            <person name="Lund M.C."/>
            <person name="Custer J.M."/>
            <person name="Vargas K.M."/>
            <person name="Ehmke E.E."/>
            <person name="Yoder A.D."/>
            <person name="Varsani A."/>
        </authorList>
    </citation>
    <scope>NUCLEOTIDE SEQUENCE</scope>
    <source>
        <strain evidence="1">Duke_21_1</strain>
    </source>
</reference>
<proteinExistence type="predicted"/>
<accession>A0AAU8AVL3</accession>
<evidence type="ECO:0000313" key="1">
    <source>
        <dbReference type="EMBL" id="XCD03634.1"/>
    </source>
</evidence>
<protein>
    <submittedName>
        <fullName evidence="1">Uncharacterized protein</fullName>
    </submittedName>
</protein>
<dbReference type="SUPFAM" id="SSF53098">
    <property type="entry name" value="Ribonuclease H-like"/>
    <property type="match status" value="1"/>
</dbReference>
<dbReference type="CDD" id="cd22992">
    <property type="entry name" value="MOC1"/>
    <property type="match status" value="1"/>
</dbReference>
<name>A0AAU8AVL3_9CAUD</name>
<dbReference type="InterPro" id="IPR012337">
    <property type="entry name" value="RNaseH-like_sf"/>
</dbReference>
<dbReference type="EMBL" id="PP511379">
    <property type="protein sequence ID" value="XCD03634.1"/>
    <property type="molecule type" value="Genomic_DNA"/>
</dbReference>
<dbReference type="Gene3D" id="3.30.420.10">
    <property type="entry name" value="Ribonuclease H-like superfamily/Ribonuclease H"/>
    <property type="match status" value="1"/>
</dbReference>
<organism evidence="1">
    <name type="scientific">Dulem virus 40</name>
    <dbReference type="NCBI Taxonomy" id="3145758"/>
    <lineage>
        <taxon>Viruses</taxon>
        <taxon>Duplodnaviria</taxon>
        <taxon>Heunggongvirae</taxon>
        <taxon>Uroviricota</taxon>
        <taxon>Caudoviricetes</taxon>
    </lineage>
</organism>